<proteinExistence type="predicted"/>
<sequence length="122" mass="13660">MLHFRNKMYTQTIQEKTSLQAGAAAEEANKKKISKYSFISAQNYIFQALAFETLGPFSADTKKFLNKVGLALVQLTGNQKARAYLFQRISLAIQRGNAASVLGTLPSTLQLEELFVQNNQKR</sequence>
<dbReference type="AlphaFoldDB" id="A0A8D8R8V2"/>
<dbReference type="EMBL" id="HBUF01138711">
    <property type="protein sequence ID" value="CAG6645827.1"/>
    <property type="molecule type" value="Transcribed_RNA"/>
</dbReference>
<reference evidence="1" key="1">
    <citation type="submission" date="2021-05" db="EMBL/GenBank/DDBJ databases">
        <authorList>
            <person name="Alioto T."/>
            <person name="Alioto T."/>
            <person name="Gomez Garrido J."/>
        </authorList>
    </citation>
    <scope>NUCLEOTIDE SEQUENCE</scope>
</reference>
<evidence type="ECO:0000313" key="1">
    <source>
        <dbReference type="EMBL" id="CAG6645826.1"/>
    </source>
</evidence>
<name>A0A8D8R8V2_9HEMI</name>
<organism evidence="1">
    <name type="scientific">Cacopsylla melanoneura</name>
    <dbReference type="NCBI Taxonomy" id="428564"/>
    <lineage>
        <taxon>Eukaryota</taxon>
        <taxon>Metazoa</taxon>
        <taxon>Ecdysozoa</taxon>
        <taxon>Arthropoda</taxon>
        <taxon>Hexapoda</taxon>
        <taxon>Insecta</taxon>
        <taxon>Pterygota</taxon>
        <taxon>Neoptera</taxon>
        <taxon>Paraneoptera</taxon>
        <taxon>Hemiptera</taxon>
        <taxon>Sternorrhyncha</taxon>
        <taxon>Psylloidea</taxon>
        <taxon>Psyllidae</taxon>
        <taxon>Psyllinae</taxon>
        <taxon>Cacopsylla</taxon>
    </lineage>
</organism>
<dbReference type="EMBL" id="HBUF01138710">
    <property type="protein sequence ID" value="CAG6645826.1"/>
    <property type="molecule type" value="Transcribed_RNA"/>
</dbReference>
<protein>
    <submittedName>
        <fullName evidence="1">Uncharacterized protein</fullName>
    </submittedName>
</protein>
<accession>A0A8D8R8V2</accession>